<feature type="transmembrane region" description="Helical" evidence="6">
    <location>
        <begin position="51"/>
        <end position="69"/>
    </location>
</feature>
<gene>
    <name evidence="8" type="ORF">BHF68_03500</name>
</gene>
<dbReference type="AlphaFoldDB" id="A0A1E5G6A0"/>
<evidence type="ECO:0000256" key="5">
    <source>
        <dbReference type="ARBA" id="ARBA00023136"/>
    </source>
</evidence>
<protein>
    <recommendedName>
        <fullName evidence="7">DUF2179 domain-containing protein</fullName>
    </recommendedName>
</protein>
<evidence type="ECO:0000256" key="4">
    <source>
        <dbReference type="ARBA" id="ARBA00022989"/>
    </source>
</evidence>
<dbReference type="PANTHER" id="PTHR33545">
    <property type="entry name" value="UPF0750 MEMBRANE PROTEIN YITT-RELATED"/>
    <property type="match status" value="1"/>
</dbReference>
<accession>A0A1E5G6A0</accession>
<dbReference type="GO" id="GO:0005886">
    <property type="term" value="C:plasma membrane"/>
    <property type="evidence" value="ECO:0007669"/>
    <property type="project" value="UniProtKB-SubCell"/>
</dbReference>
<organism evidence="8 9">
    <name type="scientific">Desulfuribacillus alkaliarsenatis</name>
    <dbReference type="NCBI Taxonomy" id="766136"/>
    <lineage>
        <taxon>Bacteria</taxon>
        <taxon>Bacillati</taxon>
        <taxon>Bacillota</taxon>
        <taxon>Desulfuribacillia</taxon>
        <taxon>Desulfuribacillales</taxon>
        <taxon>Desulfuribacillaceae</taxon>
        <taxon>Desulfuribacillus</taxon>
    </lineage>
</organism>
<dbReference type="OrthoDB" id="1758221at2"/>
<feature type="transmembrane region" description="Helical" evidence="6">
    <location>
        <begin position="74"/>
        <end position="95"/>
    </location>
</feature>
<dbReference type="Pfam" id="PF10035">
    <property type="entry name" value="DUF2179"/>
    <property type="match status" value="1"/>
</dbReference>
<dbReference type="RefSeq" id="WP_069642229.1">
    <property type="nucleotide sequence ID" value="NZ_MIJE01000001.1"/>
</dbReference>
<evidence type="ECO:0000259" key="7">
    <source>
        <dbReference type="Pfam" id="PF10035"/>
    </source>
</evidence>
<feature type="transmembrane region" description="Helical" evidence="6">
    <location>
        <begin position="101"/>
        <end position="120"/>
    </location>
</feature>
<dbReference type="Proteomes" id="UP000094296">
    <property type="component" value="Unassembled WGS sequence"/>
</dbReference>
<evidence type="ECO:0000313" key="9">
    <source>
        <dbReference type="Proteomes" id="UP000094296"/>
    </source>
</evidence>
<dbReference type="InterPro" id="IPR003740">
    <property type="entry name" value="YitT"/>
</dbReference>
<comment type="subcellular location">
    <subcellularLocation>
        <location evidence="1">Cell membrane</location>
        <topology evidence="1">Multi-pass membrane protein</topology>
    </subcellularLocation>
</comment>
<dbReference type="InterPro" id="IPR019264">
    <property type="entry name" value="DUF2179"/>
</dbReference>
<keyword evidence="9" id="KW-1185">Reference proteome</keyword>
<evidence type="ECO:0000256" key="6">
    <source>
        <dbReference type="SAM" id="Phobius"/>
    </source>
</evidence>
<dbReference type="STRING" id="766136.BHF68_03500"/>
<reference evidence="8 9" key="1">
    <citation type="submission" date="2016-09" db="EMBL/GenBank/DDBJ databases">
        <title>Draft genome sequence for the type strain of Desulfuribacillus alkaliarsenatis AHT28, an obligately anaerobic, sulfidogenic bacterium isolated from Russian soda lake sediments.</title>
        <authorList>
            <person name="Abin C.A."/>
            <person name="Hollibaugh J.T."/>
        </authorList>
    </citation>
    <scope>NUCLEOTIDE SEQUENCE [LARGE SCALE GENOMIC DNA]</scope>
    <source>
        <strain evidence="8 9">AHT28</strain>
    </source>
</reference>
<feature type="transmembrane region" description="Helical" evidence="6">
    <location>
        <begin position="140"/>
        <end position="161"/>
    </location>
</feature>
<feature type="transmembrane region" description="Helical" evidence="6">
    <location>
        <begin position="7"/>
        <end position="31"/>
    </location>
</feature>
<sequence>MKIIYKILMITIGALIFSLGLNAFTIANSLAEGGFTGIAILLHYLYELPTGWVILILNIPLFFIARMFLGKEFLLYTIFGTVLVSVFIELTANVRLPTDDLLLAALYAGVTTGLGLGIIFRNGATTAGADIIARIMQKYFGVSLGQTIFAIDILVIATSALFLGNRIAMYSLVGLFITSRVIDFVQEGAYSAKAVIIISNQSKEITEKIINNLGRGTTLLQGRGGYTGNDKDVLLCVINRSEVVQIKNLVQSIDENAFVIVSDVREVLGEGFAK</sequence>
<dbReference type="Gene3D" id="3.30.70.120">
    <property type="match status" value="1"/>
</dbReference>
<dbReference type="PANTHER" id="PTHR33545:SF10">
    <property type="entry name" value="UPF0750 MEMBRANE PROTEIN YPJC"/>
    <property type="match status" value="1"/>
</dbReference>
<proteinExistence type="predicted"/>
<name>A0A1E5G6A0_9FIRM</name>
<evidence type="ECO:0000256" key="3">
    <source>
        <dbReference type="ARBA" id="ARBA00022692"/>
    </source>
</evidence>
<dbReference type="InterPro" id="IPR015867">
    <property type="entry name" value="N-reg_PII/ATP_PRibTrfase_C"/>
</dbReference>
<feature type="domain" description="DUF2179" evidence="7">
    <location>
        <begin position="215"/>
        <end position="269"/>
    </location>
</feature>
<evidence type="ECO:0000256" key="1">
    <source>
        <dbReference type="ARBA" id="ARBA00004651"/>
    </source>
</evidence>
<dbReference type="PIRSF" id="PIRSF006483">
    <property type="entry name" value="Membrane_protein_YitT"/>
    <property type="match status" value="1"/>
</dbReference>
<keyword evidence="5 6" id="KW-0472">Membrane</keyword>
<keyword evidence="4 6" id="KW-1133">Transmembrane helix</keyword>
<dbReference type="EMBL" id="MIJE01000001">
    <property type="protein sequence ID" value="OEF98737.1"/>
    <property type="molecule type" value="Genomic_DNA"/>
</dbReference>
<dbReference type="Pfam" id="PF02588">
    <property type="entry name" value="YitT_membrane"/>
    <property type="match status" value="1"/>
</dbReference>
<evidence type="ECO:0000256" key="2">
    <source>
        <dbReference type="ARBA" id="ARBA00022475"/>
    </source>
</evidence>
<dbReference type="InterPro" id="IPR051461">
    <property type="entry name" value="UPF0750_membrane"/>
</dbReference>
<dbReference type="CDD" id="cd16380">
    <property type="entry name" value="YitT_C"/>
    <property type="match status" value="1"/>
</dbReference>
<comment type="caution">
    <text evidence="8">The sequence shown here is derived from an EMBL/GenBank/DDBJ whole genome shotgun (WGS) entry which is preliminary data.</text>
</comment>
<keyword evidence="3 6" id="KW-0812">Transmembrane</keyword>
<keyword evidence="2" id="KW-1003">Cell membrane</keyword>
<evidence type="ECO:0000313" key="8">
    <source>
        <dbReference type="EMBL" id="OEF98737.1"/>
    </source>
</evidence>